<dbReference type="PROSITE" id="PS51012">
    <property type="entry name" value="ABC_TM2"/>
    <property type="match status" value="1"/>
</dbReference>
<gene>
    <name evidence="7" type="ORF">R50_0777</name>
</gene>
<keyword evidence="3 5" id="KW-1133">Transmembrane helix</keyword>
<name>A0A6F8ZF76_9FIRM</name>
<comment type="subcellular location">
    <subcellularLocation>
        <location evidence="5">Cell membrane</location>
        <topology evidence="5">Multi-pass membrane protein</topology>
    </subcellularLocation>
    <subcellularLocation>
        <location evidence="1">Membrane</location>
        <topology evidence="1">Multi-pass membrane protein</topology>
    </subcellularLocation>
</comment>
<feature type="transmembrane region" description="Helical" evidence="5">
    <location>
        <begin position="334"/>
        <end position="354"/>
    </location>
</feature>
<dbReference type="PRINTS" id="PR00164">
    <property type="entry name" value="ABC2TRNSPORT"/>
</dbReference>
<feature type="transmembrane region" description="Helical" evidence="5">
    <location>
        <begin position="244"/>
        <end position="265"/>
    </location>
</feature>
<keyword evidence="5" id="KW-1003">Cell membrane</keyword>
<feature type="transmembrane region" description="Helical" evidence="5">
    <location>
        <begin position="206"/>
        <end position="232"/>
    </location>
</feature>
<dbReference type="PANTHER" id="PTHR43027">
    <property type="entry name" value="DOXORUBICIN RESISTANCE ABC TRANSPORTER PERMEASE PROTEIN DRRC-RELATED"/>
    <property type="match status" value="1"/>
</dbReference>
<dbReference type="InterPro" id="IPR052902">
    <property type="entry name" value="ABC-2_transporter"/>
</dbReference>
<dbReference type="InterPro" id="IPR013525">
    <property type="entry name" value="ABC2_TM"/>
</dbReference>
<evidence type="ECO:0000313" key="7">
    <source>
        <dbReference type="EMBL" id="CAB1128283.1"/>
    </source>
</evidence>
<evidence type="ECO:0000256" key="2">
    <source>
        <dbReference type="ARBA" id="ARBA00022692"/>
    </source>
</evidence>
<reference evidence="7 8" key="1">
    <citation type="submission" date="2020-02" db="EMBL/GenBank/DDBJ databases">
        <authorList>
            <person name="Hogendoorn C."/>
        </authorList>
    </citation>
    <scope>NUCLEOTIDE SEQUENCE [LARGE SCALE GENOMIC DNA]</scope>
    <source>
        <strain evidence="7">R501</strain>
    </source>
</reference>
<feature type="transmembrane region" description="Helical" evidence="5">
    <location>
        <begin position="164"/>
        <end position="186"/>
    </location>
</feature>
<dbReference type="EMBL" id="LR778114">
    <property type="protein sequence ID" value="CAB1128283.1"/>
    <property type="molecule type" value="Genomic_DNA"/>
</dbReference>
<dbReference type="KEGG" id="hfv:R50_0777"/>
<dbReference type="Pfam" id="PF12698">
    <property type="entry name" value="ABC2_membrane_3"/>
    <property type="match status" value="1"/>
</dbReference>
<protein>
    <recommendedName>
        <fullName evidence="5">Transport permease protein</fullName>
    </recommendedName>
</protein>
<feature type="domain" description="ABC transmembrane type-2" evidence="6">
    <location>
        <begin position="117"/>
        <end position="357"/>
    </location>
</feature>
<proteinExistence type="inferred from homology"/>
<keyword evidence="8" id="KW-1185">Reference proteome</keyword>
<dbReference type="AlphaFoldDB" id="A0A6F8ZF76"/>
<evidence type="ECO:0000313" key="8">
    <source>
        <dbReference type="Proteomes" id="UP000503399"/>
    </source>
</evidence>
<feature type="transmembrane region" description="Helical" evidence="5">
    <location>
        <begin position="21"/>
        <end position="40"/>
    </location>
</feature>
<evidence type="ECO:0000256" key="5">
    <source>
        <dbReference type="RuleBase" id="RU361157"/>
    </source>
</evidence>
<accession>A0A6F8ZF76</accession>
<evidence type="ECO:0000259" key="6">
    <source>
        <dbReference type="PROSITE" id="PS51012"/>
    </source>
</evidence>
<sequence length="357" mass="38610">MRAFTALFRGLFLSTIRNRRGLFWTFFSPLVFMIVFAFIGNQNPAPARLYVARTHTAGGRWLKAALAGNRAVRLAAEPSLAAALGALRQGRLDAVLKPPATVDPGHPAALDIYLNTANLVTARQTQSLTAALTQALNQRLSGQPPTLVPRFHRINGRNVTYLDFLVPGILALMAMNNSLFGLAALLTRWKEKGVLRRLLATPVQPVTFLGASVVNQLLVGLVSLGIVLGLAVGALGAQEYLPPLALTVILVLGMACFLAIGFFIGGIAQTTEAVMPIVNIIAFPMMFFSGVFFPLSTWPPALRHFIAFLPLTYLVDAARTLMNNGTGWTPAITRDALGLTAWIVVAVLATARTWRWE</sequence>
<dbReference type="GO" id="GO:0140359">
    <property type="term" value="F:ABC-type transporter activity"/>
    <property type="evidence" value="ECO:0007669"/>
    <property type="project" value="InterPro"/>
</dbReference>
<keyword evidence="5" id="KW-0813">Transport</keyword>
<keyword evidence="4 5" id="KW-0472">Membrane</keyword>
<organism evidence="7 8">
    <name type="scientific">Candidatus Hydrogenisulfobacillus filiaventi</name>
    <dbReference type="NCBI Taxonomy" id="2707344"/>
    <lineage>
        <taxon>Bacteria</taxon>
        <taxon>Bacillati</taxon>
        <taxon>Bacillota</taxon>
        <taxon>Clostridia</taxon>
        <taxon>Eubacteriales</taxon>
        <taxon>Clostridiales Family XVII. Incertae Sedis</taxon>
        <taxon>Candidatus Hydrogenisulfobacillus</taxon>
    </lineage>
</organism>
<comment type="similarity">
    <text evidence="5">Belongs to the ABC-2 integral membrane protein family.</text>
</comment>
<evidence type="ECO:0000256" key="4">
    <source>
        <dbReference type="ARBA" id="ARBA00023136"/>
    </source>
</evidence>
<dbReference type="InterPro" id="IPR000412">
    <property type="entry name" value="ABC_2_transport"/>
</dbReference>
<dbReference type="GO" id="GO:0043190">
    <property type="term" value="C:ATP-binding cassette (ABC) transporter complex"/>
    <property type="evidence" value="ECO:0007669"/>
    <property type="project" value="InterPro"/>
</dbReference>
<keyword evidence="2 5" id="KW-0812">Transmembrane</keyword>
<evidence type="ECO:0000256" key="3">
    <source>
        <dbReference type="ARBA" id="ARBA00022989"/>
    </source>
</evidence>
<evidence type="ECO:0000256" key="1">
    <source>
        <dbReference type="ARBA" id="ARBA00004141"/>
    </source>
</evidence>
<feature type="transmembrane region" description="Helical" evidence="5">
    <location>
        <begin position="277"/>
        <end position="295"/>
    </location>
</feature>
<dbReference type="InterPro" id="IPR047817">
    <property type="entry name" value="ABC2_TM_bact-type"/>
</dbReference>
<dbReference type="PANTHER" id="PTHR43027:SF2">
    <property type="entry name" value="TRANSPORT PERMEASE PROTEIN"/>
    <property type="match status" value="1"/>
</dbReference>
<dbReference type="Proteomes" id="UP000503399">
    <property type="component" value="Chromosome"/>
</dbReference>